<keyword evidence="7" id="KW-1185">Reference proteome</keyword>
<feature type="transmembrane region" description="Helical" evidence="5">
    <location>
        <begin position="12"/>
        <end position="31"/>
    </location>
</feature>
<organism evidence="6 7">
    <name type="scientific">Plakobranchus ocellatus</name>
    <dbReference type="NCBI Taxonomy" id="259542"/>
    <lineage>
        <taxon>Eukaryota</taxon>
        <taxon>Metazoa</taxon>
        <taxon>Spiralia</taxon>
        <taxon>Lophotrochozoa</taxon>
        <taxon>Mollusca</taxon>
        <taxon>Gastropoda</taxon>
        <taxon>Heterobranchia</taxon>
        <taxon>Euthyneura</taxon>
        <taxon>Panpulmonata</taxon>
        <taxon>Sacoglossa</taxon>
        <taxon>Placobranchoidea</taxon>
        <taxon>Plakobranchidae</taxon>
        <taxon>Plakobranchus</taxon>
    </lineage>
</organism>
<evidence type="ECO:0000256" key="3">
    <source>
        <dbReference type="ARBA" id="ARBA00022989"/>
    </source>
</evidence>
<proteinExistence type="predicted"/>
<protein>
    <submittedName>
        <fullName evidence="6">Protein fan</fullName>
    </submittedName>
</protein>
<dbReference type="AlphaFoldDB" id="A0AAV4ADF4"/>
<feature type="transmembrane region" description="Helical" evidence="5">
    <location>
        <begin position="105"/>
        <end position="123"/>
    </location>
</feature>
<keyword evidence="3 5" id="KW-1133">Transmembrane helix</keyword>
<dbReference type="PANTHER" id="PTHR21284:SF12">
    <property type="entry name" value="EG:80H7.2 PROTEIN"/>
    <property type="match status" value="1"/>
</dbReference>
<dbReference type="Pfam" id="PF13903">
    <property type="entry name" value="Claudin_2"/>
    <property type="match status" value="1"/>
</dbReference>
<comment type="subcellular location">
    <subcellularLocation>
        <location evidence="1">Membrane</location>
        <topology evidence="1">Multi-pass membrane protein</topology>
    </subcellularLocation>
</comment>
<comment type="caution">
    <text evidence="6">The sequence shown here is derived from an EMBL/GenBank/DDBJ whole genome shotgun (WGS) entry which is preliminary data.</text>
</comment>
<name>A0AAV4ADF4_9GAST</name>
<dbReference type="Proteomes" id="UP000735302">
    <property type="component" value="Unassembled WGS sequence"/>
</dbReference>
<sequence>MGGSITIKISLILLVIGLIIFVIGFAAPYWYSHDYEIGPSVLDSHRYKGTRHTGLWLYCDVYDRWDGRSPNRKVGRVHVDECREFLAYDHLTITSELRATQFFETMGLIGLVATFVLLMLGLCMESCHDRRILPIIASVLCLASAGSIILGTIIYGSAEAHQDYLSWAFALTIVSGVIFVVTGFIILVGAIVNK</sequence>
<dbReference type="GO" id="GO:0016020">
    <property type="term" value="C:membrane"/>
    <property type="evidence" value="ECO:0007669"/>
    <property type="project" value="UniProtKB-SubCell"/>
</dbReference>
<keyword evidence="2 5" id="KW-0812">Transmembrane</keyword>
<evidence type="ECO:0000256" key="1">
    <source>
        <dbReference type="ARBA" id="ARBA00004141"/>
    </source>
</evidence>
<accession>A0AAV4ADF4</accession>
<reference evidence="6 7" key="1">
    <citation type="journal article" date="2021" name="Elife">
        <title>Chloroplast acquisition without the gene transfer in kleptoplastic sea slugs, Plakobranchus ocellatus.</title>
        <authorList>
            <person name="Maeda T."/>
            <person name="Takahashi S."/>
            <person name="Yoshida T."/>
            <person name="Shimamura S."/>
            <person name="Takaki Y."/>
            <person name="Nagai Y."/>
            <person name="Toyoda A."/>
            <person name="Suzuki Y."/>
            <person name="Arimoto A."/>
            <person name="Ishii H."/>
            <person name="Satoh N."/>
            <person name="Nishiyama T."/>
            <person name="Hasebe M."/>
            <person name="Maruyama T."/>
            <person name="Minagawa J."/>
            <person name="Obokata J."/>
            <person name="Shigenobu S."/>
        </authorList>
    </citation>
    <scope>NUCLEOTIDE SEQUENCE [LARGE SCALE GENOMIC DNA]</scope>
</reference>
<evidence type="ECO:0000256" key="2">
    <source>
        <dbReference type="ARBA" id="ARBA00022692"/>
    </source>
</evidence>
<evidence type="ECO:0000256" key="4">
    <source>
        <dbReference type="ARBA" id="ARBA00023136"/>
    </source>
</evidence>
<dbReference type="Gene3D" id="1.20.140.150">
    <property type="match status" value="1"/>
</dbReference>
<keyword evidence="4 5" id="KW-0472">Membrane</keyword>
<evidence type="ECO:0000256" key="5">
    <source>
        <dbReference type="SAM" id="Phobius"/>
    </source>
</evidence>
<dbReference type="EMBL" id="BLXT01003739">
    <property type="protein sequence ID" value="GFO04449.1"/>
    <property type="molecule type" value="Genomic_DNA"/>
</dbReference>
<dbReference type="PANTHER" id="PTHR21284">
    <property type="entry name" value="EG:80H7.2 PROTEIN"/>
    <property type="match status" value="1"/>
</dbReference>
<evidence type="ECO:0000313" key="7">
    <source>
        <dbReference type="Proteomes" id="UP000735302"/>
    </source>
</evidence>
<feature type="transmembrane region" description="Helical" evidence="5">
    <location>
        <begin position="164"/>
        <end position="192"/>
    </location>
</feature>
<dbReference type="InterPro" id="IPR004031">
    <property type="entry name" value="PMP22/EMP/MP20/Claudin"/>
</dbReference>
<gene>
    <name evidence="6" type="ORF">PoB_003095400</name>
</gene>
<evidence type="ECO:0000313" key="6">
    <source>
        <dbReference type="EMBL" id="GFO04449.1"/>
    </source>
</evidence>
<feature type="transmembrane region" description="Helical" evidence="5">
    <location>
        <begin position="135"/>
        <end position="158"/>
    </location>
</feature>